<dbReference type="RefSeq" id="WP_284526593.1">
    <property type="nucleotide sequence ID" value="NZ_CP126446.1"/>
</dbReference>
<evidence type="ECO:0000313" key="2">
    <source>
        <dbReference type="Proteomes" id="UP001236652"/>
    </source>
</evidence>
<protein>
    <submittedName>
        <fullName evidence="1">Uncharacterized protein</fullName>
    </submittedName>
</protein>
<dbReference type="Proteomes" id="UP001236652">
    <property type="component" value="Chromosome"/>
</dbReference>
<keyword evidence="2" id="KW-1185">Reference proteome</keyword>
<reference evidence="1 2" key="1">
    <citation type="submission" date="2023-05" db="EMBL/GenBank/DDBJ databases">
        <title>Comparative genomics reveals the evidence of polycyclic aromatic hydrocarbons degradation in moderately halophilic genus Pontibacillus.</title>
        <authorList>
            <person name="Yang H."/>
            <person name="Qian Z."/>
        </authorList>
    </citation>
    <scope>NUCLEOTIDE SEQUENCE [LARGE SCALE GENOMIC DNA]</scope>
    <source>
        <strain evidence="2">HN14</strain>
    </source>
</reference>
<name>A0ABY8UXR4_9BACI</name>
<accession>A0ABY8UXR4</accession>
<sequence>MLPKKTEHIRISHEMKPGDYVLIINKYNYAIRQITSNYNYDHETERHYREIKSVSEELPSVTPLEGNLKQLPKAIQAKLGRRTTTKLTYYHQTLFNLP</sequence>
<evidence type="ECO:0000313" key="1">
    <source>
        <dbReference type="EMBL" id="WIF97797.1"/>
    </source>
</evidence>
<dbReference type="EMBL" id="CP126446">
    <property type="protein sequence ID" value="WIF97797.1"/>
    <property type="molecule type" value="Genomic_DNA"/>
</dbReference>
<gene>
    <name evidence="1" type="ORF">QNI29_19045</name>
</gene>
<organism evidence="1 2">
    <name type="scientific">Pontibacillus chungwhensis</name>
    <dbReference type="NCBI Taxonomy" id="265426"/>
    <lineage>
        <taxon>Bacteria</taxon>
        <taxon>Bacillati</taxon>
        <taxon>Bacillota</taxon>
        <taxon>Bacilli</taxon>
        <taxon>Bacillales</taxon>
        <taxon>Bacillaceae</taxon>
        <taxon>Pontibacillus</taxon>
    </lineage>
</organism>
<proteinExistence type="predicted"/>